<keyword evidence="6" id="KW-1185">Reference proteome</keyword>
<accession>A0ABV8RWG1</accession>
<proteinExistence type="inferred from homology"/>
<dbReference type="Proteomes" id="UP001595756">
    <property type="component" value="Unassembled WGS sequence"/>
</dbReference>
<dbReference type="Pfam" id="PF01370">
    <property type="entry name" value="Epimerase"/>
    <property type="match status" value="1"/>
</dbReference>
<name>A0ABV8RWG1_9BURK</name>
<dbReference type="SUPFAM" id="SSF51735">
    <property type="entry name" value="NAD(P)-binding Rossmann-fold domains"/>
    <property type="match status" value="1"/>
</dbReference>
<protein>
    <submittedName>
        <fullName evidence="5">NAD-dependent epimerase/dehydratase family protein</fullName>
    </submittedName>
</protein>
<dbReference type="PANTHER" id="PTHR43103:SF5">
    <property type="entry name" value="4-EPIMERASE, PUTATIVE (AFU_ORTHOLOGUE AFUA_7G00360)-RELATED"/>
    <property type="match status" value="1"/>
</dbReference>
<evidence type="ECO:0000313" key="5">
    <source>
        <dbReference type="EMBL" id="MFC4297738.1"/>
    </source>
</evidence>
<keyword evidence="3" id="KW-0520">NAD</keyword>
<feature type="domain" description="NAD-dependent epimerase/dehydratase" evidence="4">
    <location>
        <begin position="13"/>
        <end position="174"/>
    </location>
</feature>
<evidence type="ECO:0000256" key="2">
    <source>
        <dbReference type="ARBA" id="ARBA00023002"/>
    </source>
</evidence>
<dbReference type="PANTHER" id="PTHR43103">
    <property type="entry name" value="NUCLEOSIDE-DIPHOSPHATE-SUGAR EPIMERASE"/>
    <property type="match status" value="1"/>
</dbReference>
<dbReference type="InterPro" id="IPR001509">
    <property type="entry name" value="Epimerase_deHydtase"/>
</dbReference>
<dbReference type="Gene3D" id="3.40.50.720">
    <property type="entry name" value="NAD(P)-binding Rossmann-like Domain"/>
    <property type="match status" value="1"/>
</dbReference>
<comment type="caution">
    <text evidence="5">The sequence shown here is derived from an EMBL/GenBank/DDBJ whole genome shotgun (WGS) entry which is preliminary data.</text>
</comment>
<organism evidence="5 6">
    <name type="scientific">Castellaniella hirudinis</name>
    <dbReference type="NCBI Taxonomy" id="1144617"/>
    <lineage>
        <taxon>Bacteria</taxon>
        <taxon>Pseudomonadati</taxon>
        <taxon>Pseudomonadota</taxon>
        <taxon>Betaproteobacteria</taxon>
        <taxon>Burkholderiales</taxon>
        <taxon>Alcaligenaceae</taxon>
        <taxon>Castellaniella</taxon>
    </lineage>
</organism>
<comment type="similarity">
    <text evidence="1">Belongs to the NAD(P)-dependent epimerase/dehydratase family.</text>
</comment>
<evidence type="ECO:0000313" key="6">
    <source>
        <dbReference type="Proteomes" id="UP001595756"/>
    </source>
</evidence>
<evidence type="ECO:0000256" key="3">
    <source>
        <dbReference type="ARBA" id="ARBA00023027"/>
    </source>
</evidence>
<keyword evidence="2" id="KW-0560">Oxidoreductase</keyword>
<evidence type="ECO:0000256" key="1">
    <source>
        <dbReference type="ARBA" id="ARBA00007637"/>
    </source>
</evidence>
<sequence>MEKCVAENRFERVLLTGAAGGLGRVLRETLKPMARILRLSDVQPLGEAAEGEELQPCDLADRQAVDELVRGCDAIVHMGGVSVERPFEEILEANIKGIFHIYEAARRHGVRRVIFASSNHAVGFYPQAQTIDAAMPTRPDGYYGLSKMYGEGMASFYHDRYGIETLSIRIGSSFPEPRDRRMMHIWLSYRDLTELIRRGLFTPGIGHTIAFGLSDNKEPWWDNRLAAHLGYTPQDTSEAFRAQIDSLPMPAADDPTMVLQGGAFTAQGPFDPLDAPS</sequence>
<gene>
    <name evidence="5" type="ORF">ACFO0J_06760</name>
</gene>
<dbReference type="EMBL" id="JBHSDY010000003">
    <property type="protein sequence ID" value="MFC4297738.1"/>
    <property type="molecule type" value="Genomic_DNA"/>
</dbReference>
<reference evidence="6" key="1">
    <citation type="journal article" date="2019" name="Int. J. Syst. Evol. Microbiol.">
        <title>The Global Catalogue of Microorganisms (GCM) 10K type strain sequencing project: providing services to taxonomists for standard genome sequencing and annotation.</title>
        <authorList>
            <consortium name="The Broad Institute Genomics Platform"/>
            <consortium name="The Broad Institute Genome Sequencing Center for Infectious Disease"/>
            <person name="Wu L."/>
            <person name="Ma J."/>
        </authorList>
    </citation>
    <scope>NUCLEOTIDE SEQUENCE [LARGE SCALE GENOMIC DNA]</scope>
    <source>
        <strain evidence="6">CGMCC 1.19029</strain>
    </source>
</reference>
<dbReference type="RefSeq" id="WP_376812286.1">
    <property type="nucleotide sequence ID" value="NZ_JBHSDY010000003.1"/>
</dbReference>
<evidence type="ECO:0000259" key="4">
    <source>
        <dbReference type="Pfam" id="PF01370"/>
    </source>
</evidence>
<dbReference type="InterPro" id="IPR036291">
    <property type="entry name" value="NAD(P)-bd_dom_sf"/>
</dbReference>